<evidence type="ECO:0000256" key="2">
    <source>
        <dbReference type="ARBA" id="ARBA00008664"/>
    </source>
</evidence>
<evidence type="ECO:0000256" key="3">
    <source>
        <dbReference type="ARBA" id="ARBA00012027"/>
    </source>
</evidence>
<evidence type="ECO:0000256" key="5">
    <source>
        <dbReference type="ARBA" id="ARBA00022963"/>
    </source>
</evidence>
<dbReference type="Proteomes" id="UP000237632">
    <property type="component" value="Unassembled WGS sequence"/>
</dbReference>
<evidence type="ECO:0000256" key="1">
    <source>
        <dbReference type="ARBA" id="ARBA00000798"/>
    </source>
</evidence>
<reference evidence="9 10" key="1">
    <citation type="submission" date="2018-03" db="EMBL/GenBank/DDBJ databases">
        <authorList>
            <person name="Nguyen K."/>
            <person name="Fouts D."/>
            <person name="Sutton G."/>
        </authorList>
    </citation>
    <scope>NUCLEOTIDE SEQUENCE [LARGE SCALE GENOMIC DNA]</scope>
    <source>
        <strain evidence="9 10">AU3578</strain>
    </source>
</reference>
<dbReference type="GO" id="GO:0016891">
    <property type="term" value="F:RNA endonuclease activity producing 5'-phosphomonoesters, hydrolytic mechanism"/>
    <property type="evidence" value="ECO:0007669"/>
    <property type="project" value="TreeGrafter"/>
</dbReference>
<sequence>MKKQILMATLLASLFCCGALAFAGRAHAETGPAVEVAFSPDGGAERLVLHTIGSARRSIRVLAYSFTSPVIVRALIDAKRRGIDVAVTVDYRNNLEEDRSGRARAAIGSLAYAGIPVRVVSAYPMQHSKFVVADGATVETGSYNFSSAATRNSENVIVVHGDETVADAYLKNWQVVSARGDLYRAP</sequence>
<evidence type="ECO:0000256" key="4">
    <source>
        <dbReference type="ARBA" id="ARBA00022801"/>
    </source>
</evidence>
<evidence type="ECO:0000256" key="6">
    <source>
        <dbReference type="ARBA" id="ARBA00023098"/>
    </source>
</evidence>
<comment type="catalytic activity">
    <reaction evidence="1">
        <text>a 1,2-diacyl-sn-glycero-3-phosphocholine + H2O = a 1,2-diacyl-sn-glycero-3-phosphate + choline + H(+)</text>
        <dbReference type="Rhea" id="RHEA:14445"/>
        <dbReference type="ChEBI" id="CHEBI:15354"/>
        <dbReference type="ChEBI" id="CHEBI:15377"/>
        <dbReference type="ChEBI" id="CHEBI:15378"/>
        <dbReference type="ChEBI" id="CHEBI:57643"/>
        <dbReference type="ChEBI" id="CHEBI:58608"/>
        <dbReference type="EC" id="3.1.4.4"/>
    </reaction>
</comment>
<dbReference type="Gene3D" id="3.30.870.10">
    <property type="entry name" value="Endonuclease Chain A"/>
    <property type="match status" value="1"/>
</dbReference>
<dbReference type="InterPro" id="IPR025202">
    <property type="entry name" value="PLD-like_dom"/>
</dbReference>
<dbReference type="Pfam" id="PF13091">
    <property type="entry name" value="PLDc_2"/>
    <property type="match status" value="1"/>
</dbReference>
<dbReference type="RefSeq" id="WP_060081511.1">
    <property type="nucleotide sequence ID" value="NZ_CADFFA010000024.1"/>
</dbReference>
<feature type="signal peptide" evidence="7">
    <location>
        <begin position="1"/>
        <end position="28"/>
    </location>
</feature>
<dbReference type="EC" id="3.1.4.4" evidence="3"/>
<dbReference type="InterPro" id="IPR001736">
    <property type="entry name" value="PLipase_D/transphosphatidylase"/>
</dbReference>
<comment type="similarity">
    <text evidence="2">Belongs to the phospholipase D family.</text>
</comment>
<name>A0AA44Y259_BURVI</name>
<evidence type="ECO:0000256" key="7">
    <source>
        <dbReference type="SAM" id="SignalP"/>
    </source>
</evidence>
<evidence type="ECO:0000259" key="8">
    <source>
        <dbReference type="PROSITE" id="PS50035"/>
    </source>
</evidence>
<gene>
    <name evidence="9" type="ORF">C6T65_19990</name>
</gene>
<dbReference type="InterPro" id="IPR051406">
    <property type="entry name" value="PLD_domain"/>
</dbReference>
<dbReference type="GO" id="GO:0006793">
    <property type="term" value="P:phosphorus metabolic process"/>
    <property type="evidence" value="ECO:0007669"/>
    <property type="project" value="UniProtKB-ARBA"/>
</dbReference>
<proteinExistence type="inferred from homology"/>
<evidence type="ECO:0000313" key="9">
    <source>
        <dbReference type="EMBL" id="PRH40622.1"/>
    </source>
</evidence>
<dbReference type="EMBL" id="PVHK01000142">
    <property type="protein sequence ID" value="PRH40622.1"/>
    <property type="molecule type" value="Genomic_DNA"/>
</dbReference>
<dbReference type="PROSITE" id="PS50035">
    <property type="entry name" value="PLD"/>
    <property type="match status" value="1"/>
</dbReference>
<dbReference type="CDD" id="cd09170">
    <property type="entry name" value="PLDc_Nuc"/>
    <property type="match status" value="1"/>
</dbReference>
<accession>A0AA44Y259</accession>
<keyword evidence="6" id="KW-0443">Lipid metabolism</keyword>
<feature type="chain" id="PRO_5041334039" description="phospholipase D" evidence="7">
    <location>
        <begin position="29"/>
        <end position="186"/>
    </location>
</feature>
<dbReference type="PANTHER" id="PTHR43856:SF1">
    <property type="entry name" value="MITOCHONDRIAL CARDIOLIPIN HYDROLASE"/>
    <property type="match status" value="1"/>
</dbReference>
<keyword evidence="7" id="KW-0732">Signal</keyword>
<organism evidence="9 10">
    <name type="scientific">Burkholderia vietnamiensis</name>
    <dbReference type="NCBI Taxonomy" id="60552"/>
    <lineage>
        <taxon>Bacteria</taxon>
        <taxon>Pseudomonadati</taxon>
        <taxon>Pseudomonadota</taxon>
        <taxon>Betaproteobacteria</taxon>
        <taxon>Burkholderiales</taxon>
        <taxon>Burkholderiaceae</taxon>
        <taxon>Burkholderia</taxon>
        <taxon>Burkholderia cepacia complex</taxon>
    </lineage>
</organism>
<dbReference type="SUPFAM" id="SSF56024">
    <property type="entry name" value="Phospholipase D/nuclease"/>
    <property type="match status" value="1"/>
</dbReference>
<keyword evidence="4" id="KW-0378">Hydrolase</keyword>
<evidence type="ECO:0000313" key="10">
    <source>
        <dbReference type="Proteomes" id="UP000237632"/>
    </source>
</evidence>
<protein>
    <recommendedName>
        <fullName evidence="3">phospholipase D</fullName>
        <ecNumber evidence="3">3.1.4.4</ecNumber>
    </recommendedName>
</protein>
<feature type="domain" description="PLD phosphodiesterase" evidence="8">
    <location>
        <begin position="122"/>
        <end position="149"/>
    </location>
</feature>
<dbReference type="AlphaFoldDB" id="A0AA44Y259"/>
<dbReference type="GO" id="GO:0004630">
    <property type="term" value="F:phospholipase D activity"/>
    <property type="evidence" value="ECO:0007669"/>
    <property type="project" value="UniProtKB-EC"/>
</dbReference>
<keyword evidence="5" id="KW-0442">Lipid degradation</keyword>
<comment type="caution">
    <text evidence="9">The sequence shown here is derived from an EMBL/GenBank/DDBJ whole genome shotgun (WGS) entry which is preliminary data.</text>
</comment>
<dbReference type="PANTHER" id="PTHR43856">
    <property type="entry name" value="CARDIOLIPIN HYDROLASE"/>
    <property type="match status" value="1"/>
</dbReference>
<dbReference type="GO" id="GO:0016042">
    <property type="term" value="P:lipid catabolic process"/>
    <property type="evidence" value="ECO:0007669"/>
    <property type="project" value="UniProtKB-KW"/>
</dbReference>